<accession>A0AA92UJ58</accession>
<dbReference type="Proteomes" id="UP000285604">
    <property type="component" value="Unassembled WGS sequence"/>
</dbReference>
<proteinExistence type="predicted"/>
<organism evidence="1 2">
    <name type="scientific">Segatella copri</name>
    <dbReference type="NCBI Taxonomy" id="165179"/>
    <lineage>
        <taxon>Bacteria</taxon>
        <taxon>Pseudomonadati</taxon>
        <taxon>Bacteroidota</taxon>
        <taxon>Bacteroidia</taxon>
        <taxon>Bacteroidales</taxon>
        <taxon>Prevotellaceae</taxon>
        <taxon>Segatella</taxon>
    </lineage>
</organism>
<comment type="caution">
    <text evidence="1">The sequence shown here is derived from an EMBL/GenBank/DDBJ whole genome shotgun (WGS) entry which is preliminary data.</text>
</comment>
<evidence type="ECO:0000313" key="2">
    <source>
        <dbReference type="Proteomes" id="UP000285604"/>
    </source>
</evidence>
<evidence type="ECO:0000313" key="1">
    <source>
        <dbReference type="EMBL" id="RGX89128.1"/>
    </source>
</evidence>
<sequence length="259" mass="30365">MRRLWQVLGEYDALVEYIELTTRMFKTSFESQHELTFPEFLSSEAMKENISLNNLTLENYESFKYKYYLILPNSSFDRFLDDFRIDFHTLFDKNIPLSRHKTKLQSILDYLVGESFSISLEDFSASLYDYYRLVRNSLAHDSLKREPDIAAVFSSLNITEVHSRYPRLSAPHDMNNFTFDDFILCTANIKSIADKLTKSLESKIDWGKFSEHNSSLFPKLKKFRSNKIRQASYIKNVISDIYGIRLSDACVDDILISIE</sequence>
<gene>
    <name evidence="1" type="ORF">DXA63_15365</name>
</gene>
<dbReference type="EMBL" id="QSCI01000124">
    <property type="protein sequence ID" value="RGX89128.1"/>
    <property type="molecule type" value="Genomic_DNA"/>
</dbReference>
<name>A0AA92UJ58_9BACT</name>
<dbReference type="AlphaFoldDB" id="A0AA92UJ58"/>
<protein>
    <submittedName>
        <fullName evidence="1">Uncharacterized protein</fullName>
    </submittedName>
</protein>
<reference evidence="1 2" key="1">
    <citation type="submission" date="2018-08" db="EMBL/GenBank/DDBJ databases">
        <title>A genome reference for cultivated species of the human gut microbiota.</title>
        <authorList>
            <person name="Zou Y."/>
            <person name="Xue W."/>
            <person name="Luo G."/>
        </authorList>
    </citation>
    <scope>NUCLEOTIDE SEQUENCE [LARGE SCALE GENOMIC DNA]</scope>
    <source>
        <strain evidence="1 2">OF03-3</strain>
    </source>
</reference>